<gene>
    <name evidence="2" type="ORF">PAPOLLO_LOCUS19561</name>
</gene>
<dbReference type="AlphaFoldDB" id="A0A8S3XNV6"/>
<evidence type="ECO:0000313" key="2">
    <source>
        <dbReference type="EMBL" id="CAG5030846.1"/>
    </source>
</evidence>
<sequence length="118" mass="13329">MQKKQILDNQWRSLPNAQTRHPKGLNEISEPDNFWSQLLKTEEFSELAHFAFSTMSLPHANADREQVFGKVILIKTQIRNQLTVETVNDTLLAAESAKGSTRTGNCVNFEPTKKCKAA</sequence>
<dbReference type="Proteomes" id="UP000691718">
    <property type="component" value="Unassembled WGS sequence"/>
</dbReference>
<feature type="compositionally biased region" description="Polar residues" evidence="1">
    <location>
        <begin position="7"/>
        <end position="19"/>
    </location>
</feature>
<proteinExistence type="predicted"/>
<dbReference type="OrthoDB" id="6931915at2759"/>
<protein>
    <submittedName>
        <fullName evidence="2">(apollo) hypothetical protein</fullName>
    </submittedName>
</protein>
<keyword evidence="3" id="KW-1185">Reference proteome</keyword>
<evidence type="ECO:0000313" key="3">
    <source>
        <dbReference type="Proteomes" id="UP000691718"/>
    </source>
</evidence>
<comment type="caution">
    <text evidence="2">The sequence shown here is derived from an EMBL/GenBank/DDBJ whole genome shotgun (WGS) entry which is preliminary data.</text>
</comment>
<dbReference type="EMBL" id="CAJQZP010001217">
    <property type="protein sequence ID" value="CAG5030846.1"/>
    <property type="molecule type" value="Genomic_DNA"/>
</dbReference>
<organism evidence="2 3">
    <name type="scientific">Parnassius apollo</name>
    <name type="common">Apollo butterfly</name>
    <name type="synonym">Papilio apollo</name>
    <dbReference type="NCBI Taxonomy" id="110799"/>
    <lineage>
        <taxon>Eukaryota</taxon>
        <taxon>Metazoa</taxon>
        <taxon>Ecdysozoa</taxon>
        <taxon>Arthropoda</taxon>
        <taxon>Hexapoda</taxon>
        <taxon>Insecta</taxon>
        <taxon>Pterygota</taxon>
        <taxon>Neoptera</taxon>
        <taxon>Endopterygota</taxon>
        <taxon>Lepidoptera</taxon>
        <taxon>Glossata</taxon>
        <taxon>Ditrysia</taxon>
        <taxon>Papilionoidea</taxon>
        <taxon>Papilionidae</taxon>
        <taxon>Parnassiinae</taxon>
        <taxon>Parnassini</taxon>
        <taxon>Parnassius</taxon>
        <taxon>Parnassius</taxon>
    </lineage>
</organism>
<evidence type="ECO:0000256" key="1">
    <source>
        <dbReference type="SAM" id="MobiDB-lite"/>
    </source>
</evidence>
<reference evidence="2" key="1">
    <citation type="submission" date="2021-04" db="EMBL/GenBank/DDBJ databases">
        <authorList>
            <person name="Tunstrom K."/>
        </authorList>
    </citation>
    <scope>NUCLEOTIDE SEQUENCE</scope>
</reference>
<name>A0A8S3XNV6_PARAO</name>
<feature type="region of interest" description="Disordered" evidence="1">
    <location>
        <begin position="1"/>
        <end position="26"/>
    </location>
</feature>
<accession>A0A8S3XNV6</accession>